<proteinExistence type="predicted"/>
<evidence type="ECO:0000256" key="1">
    <source>
        <dbReference type="SAM" id="MobiDB-lite"/>
    </source>
</evidence>
<feature type="region of interest" description="Disordered" evidence="1">
    <location>
        <begin position="238"/>
        <end position="259"/>
    </location>
</feature>
<name>A0A915BMT0_PARUN</name>
<reference evidence="4" key="1">
    <citation type="submission" date="2022-11" db="UniProtKB">
        <authorList>
            <consortium name="WormBaseParasite"/>
        </authorList>
    </citation>
    <scope>IDENTIFICATION</scope>
</reference>
<feature type="chain" id="PRO_5038030950" evidence="2">
    <location>
        <begin position="20"/>
        <end position="329"/>
    </location>
</feature>
<protein>
    <submittedName>
        <fullName evidence="4">Uncharacterized protein</fullName>
    </submittedName>
</protein>
<feature type="signal peptide" evidence="2">
    <location>
        <begin position="1"/>
        <end position="19"/>
    </location>
</feature>
<organism evidence="3 4">
    <name type="scientific">Parascaris univalens</name>
    <name type="common">Nematode worm</name>
    <dbReference type="NCBI Taxonomy" id="6257"/>
    <lineage>
        <taxon>Eukaryota</taxon>
        <taxon>Metazoa</taxon>
        <taxon>Ecdysozoa</taxon>
        <taxon>Nematoda</taxon>
        <taxon>Chromadorea</taxon>
        <taxon>Rhabditida</taxon>
        <taxon>Spirurina</taxon>
        <taxon>Ascaridomorpha</taxon>
        <taxon>Ascaridoidea</taxon>
        <taxon>Ascarididae</taxon>
        <taxon>Parascaris</taxon>
    </lineage>
</organism>
<dbReference type="Proteomes" id="UP000887569">
    <property type="component" value="Unplaced"/>
</dbReference>
<accession>A0A915BMT0</accession>
<dbReference type="WBParaSite" id="PgR047_g045_t01">
    <property type="protein sequence ID" value="PgR047_g045_t01"/>
    <property type="gene ID" value="PgR047_g045"/>
</dbReference>
<keyword evidence="3" id="KW-1185">Reference proteome</keyword>
<evidence type="ECO:0000313" key="3">
    <source>
        <dbReference type="Proteomes" id="UP000887569"/>
    </source>
</evidence>
<dbReference type="AlphaFoldDB" id="A0A915BMT0"/>
<evidence type="ECO:0000313" key="4">
    <source>
        <dbReference type="WBParaSite" id="PgR047_g045_t01"/>
    </source>
</evidence>
<feature type="compositionally biased region" description="Polar residues" evidence="1">
    <location>
        <begin position="238"/>
        <end position="252"/>
    </location>
</feature>
<keyword evidence="2" id="KW-0732">Signal</keyword>
<sequence>SAILAFFIITFVCPVLSPAAICTSFAPRSCHHVDDALIALSLSIMVAISLRSSELLLHAVSFVGIIAALPNYEFIVGESFSKYSTSFPRRPILIPDGTTHAGRFVTAIPEVVRVVPLKRYGPERILFQSEESPDFSNDALRPMLFHKNQEKSMKGSYGIKRVRTVQPTITFSNLEWNKERLQEWRQRRTRVTSGNYGLPEDSISPLHQENDLKQFRQKLFNIKHDQQEINNTKFTMTTRNLPSTTSASSGSKPAQEVTVEDHHITKTITRKVTSVPQFRNIFRIFGLPDRSTDRATTIRSRVNVNEDRTKPRKNPSQTARIFGSAVSAG</sequence>
<feature type="region of interest" description="Disordered" evidence="1">
    <location>
        <begin position="305"/>
        <end position="329"/>
    </location>
</feature>
<evidence type="ECO:0000256" key="2">
    <source>
        <dbReference type="SAM" id="SignalP"/>
    </source>
</evidence>